<evidence type="ECO:0000256" key="2">
    <source>
        <dbReference type="SAM" id="MobiDB-lite"/>
    </source>
</evidence>
<keyword evidence="3" id="KW-1133">Transmembrane helix</keyword>
<organism evidence="4 5">
    <name type="scientific">Bodo saltans</name>
    <name type="common">Flagellated protozoan</name>
    <dbReference type="NCBI Taxonomy" id="75058"/>
    <lineage>
        <taxon>Eukaryota</taxon>
        <taxon>Discoba</taxon>
        <taxon>Euglenozoa</taxon>
        <taxon>Kinetoplastea</taxon>
        <taxon>Metakinetoplastina</taxon>
        <taxon>Eubodonida</taxon>
        <taxon>Bodonidae</taxon>
        <taxon>Bodo</taxon>
    </lineage>
</organism>
<feature type="compositionally biased region" description="Low complexity" evidence="2">
    <location>
        <begin position="139"/>
        <end position="161"/>
    </location>
</feature>
<keyword evidence="3" id="KW-0472">Membrane</keyword>
<feature type="region of interest" description="Disordered" evidence="2">
    <location>
        <begin position="220"/>
        <end position="258"/>
    </location>
</feature>
<name>A0A0S4IL26_BODSA</name>
<dbReference type="EMBL" id="CYKH01000078">
    <property type="protein sequence ID" value="CUE69566.1"/>
    <property type="molecule type" value="Genomic_DNA"/>
</dbReference>
<dbReference type="OrthoDB" id="264396at2759"/>
<evidence type="ECO:0000313" key="5">
    <source>
        <dbReference type="Proteomes" id="UP000051952"/>
    </source>
</evidence>
<sequence>MTTTGSLTLSHSAMYFPPPPDTNTYVENIVKITYSQEQARDADVAVVFKVKCSAPTKFHVHPRIGTILIPRGSLSSFIELHVSAKEEGSGNCSTLIARSTAPSAVGGERGGKAPRDFQERFSVDAFLLSSGDDVAAAAEEAASATSQTPSSRSQRVQTQSQKLFDKASANQSSSIQQVKSAAIRVFLDNVVLPGGQPSSASCVVIPPEAQVRFLPFRAPPASTRSSLTTPARQNAPGTLRLPVESPAQQQQDAASGDPIAEETRRLKEELARLQSAIVETERDKKVLERGVAGSTTMLKKYDDAIHAAEQSEEADGAATASTSLKKKRGVPFVVVIGMMFLTFAVSLYFRLNSGRGAITNPFGLSRTLQPLNDEM</sequence>
<proteinExistence type="predicted"/>
<feature type="region of interest" description="Disordered" evidence="2">
    <location>
        <begin position="139"/>
        <end position="171"/>
    </location>
</feature>
<evidence type="ECO:0000313" key="4">
    <source>
        <dbReference type="EMBL" id="CUE69566.1"/>
    </source>
</evidence>
<dbReference type="Gene3D" id="2.60.40.10">
    <property type="entry name" value="Immunoglobulins"/>
    <property type="match status" value="1"/>
</dbReference>
<feature type="compositionally biased region" description="Polar residues" evidence="2">
    <location>
        <begin position="222"/>
        <end position="236"/>
    </location>
</feature>
<keyword evidence="3 4" id="KW-0812">Transmembrane</keyword>
<dbReference type="VEuPathDB" id="TriTrypDB:BSAL_52080"/>
<feature type="transmembrane region" description="Helical" evidence="3">
    <location>
        <begin position="329"/>
        <end position="349"/>
    </location>
</feature>
<dbReference type="InterPro" id="IPR013783">
    <property type="entry name" value="Ig-like_fold"/>
</dbReference>
<gene>
    <name evidence="4" type="ORF">BSAL_52080</name>
</gene>
<evidence type="ECO:0000256" key="3">
    <source>
        <dbReference type="SAM" id="Phobius"/>
    </source>
</evidence>
<keyword evidence="5" id="KW-1185">Reference proteome</keyword>
<keyword evidence="1" id="KW-0175">Coiled coil</keyword>
<feature type="coiled-coil region" evidence="1">
    <location>
        <begin position="259"/>
        <end position="290"/>
    </location>
</feature>
<protein>
    <submittedName>
        <fullName evidence="4">Transmembrane protein, putative</fullName>
    </submittedName>
</protein>
<accession>A0A0S4IL26</accession>
<reference evidence="5" key="1">
    <citation type="submission" date="2015-09" db="EMBL/GenBank/DDBJ databases">
        <authorList>
            <consortium name="Pathogen Informatics"/>
        </authorList>
    </citation>
    <scope>NUCLEOTIDE SEQUENCE [LARGE SCALE GENOMIC DNA]</scope>
    <source>
        <strain evidence="5">Lake Konstanz</strain>
    </source>
</reference>
<dbReference type="InterPro" id="IPR008962">
    <property type="entry name" value="PapD-like_sf"/>
</dbReference>
<dbReference type="Proteomes" id="UP000051952">
    <property type="component" value="Unassembled WGS sequence"/>
</dbReference>
<dbReference type="AlphaFoldDB" id="A0A0S4IL26"/>
<evidence type="ECO:0000256" key="1">
    <source>
        <dbReference type="SAM" id="Coils"/>
    </source>
</evidence>
<dbReference type="SUPFAM" id="SSF49354">
    <property type="entry name" value="PapD-like"/>
    <property type="match status" value="1"/>
</dbReference>